<evidence type="ECO:0000313" key="2">
    <source>
        <dbReference type="Ensembl" id="ENSCVAP00000015549.1"/>
    </source>
</evidence>
<proteinExistence type="predicted"/>
<feature type="region of interest" description="Disordered" evidence="1">
    <location>
        <begin position="114"/>
        <end position="138"/>
    </location>
</feature>
<organism evidence="2 3">
    <name type="scientific">Cyprinodon variegatus</name>
    <name type="common">Sheepshead minnow</name>
    <dbReference type="NCBI Taxonomy" id="28743"/>
    <lineage>
        <taxon>Eukaryota</taxon>
        <taxon>Metazoa</taxon>
        <taxon>Chordata</taxon>
        <taxon>Craniata</taxon>
        <taxon>Vertebrata</taxon>
        <taxon>Euteleostomi</taxon>
        <taxon>Actinopterygii</taxon>
        <taxon>Neopterygii</taxon>
        <taxon>Teleostei</taxon>
        <taxon>Neoteleostei</taxon>
        <taxon>Acanthomorphata</taxon>
        <taxon>Ovalentaria</taxon>
        <taxon>Atherinomorphae</taxon>
        <taxon>Cyprinodontiformes</taxon>
        <taxon>Cyprinodontidae</taxon>
        <taxon>Cyprinodon</taxon>
    </lineage>
</organism>
<accession>A0A3Q2DAL7</accession>
<dbReference type="Proteomes" id="UP000265020">
    <property type="component" value="Unassembled WGS sequence"/>
</dbReference>
<name>A0A3Q2DAL7_CYPVA</name>
<sequence>VCFFRALRRKKDFPQVPHEKGRSPVCTLMWTLKLLLRLNFFPQVLQTNGFSPVCVLMWFTRLRRTLKPFPHVGHTNGTSTARHRCEPAVQSNAAFTPDAAGAAEAASLHAKSMVDARQGAAKGPTERFEQQAQRVLSS</sequence>
<evidence type="ECO:0000313" key="3">
    <source>
        <dbReference type="Proteomes" id="UP000265020"/>
    </source>
</evidence>
<protein>
    <submittedName>
        <fullName evidence="2">Uncharacterized protein</fullName>
    </submittedName>
</protein>
<reference evidence="2" key="2">
    <citation type="submission" date="2025-09" db="UniProtKB">
        <authorList>
            <consortium name="Ensembl"/>
        </authorList>
    </citation>
    <scope>IDENTIFICATION</scope>
</reference>
<dbReference type="AlphaFoldDB" id="A0A3Q2DAL7"/>
<reference evidence="2" key="1">
    <citation type="submission" date="2025-08" db="UniProtKB">
        <authorList>
            <consortium name="Ensembl"/>
        </authorList>
    </citation>
    <scope>IDENTIFICATION</scope>
</reference>
<dbReference type="Ensembl" id="ENSCVAT00000031577.1">
    <property type="protein sequence ID" value="ENSCVAP00000015549.1"/>
    <property type="gene ID" value="ENSCVAG00000018371.1"/>
</dbReference>
<dbReference type="GeneTree" id="ENSGT01000000219530"/>
<evidence type="ECO:0000256" key="1">
    <source>
        <dbReference type="SAM" id="MobiDB-lite"/>
    </source>
</evidence>
<keyword evidence="3" id="KW-1185">Reference proteome</keyword>